<evidence type="ECO:0000256" key="1">
    <source>
        <dbReference type="ARBA" id="ARBA00023239"/>
    </source>
</evidence>
<keyword evidence="2" id="KW-0704">Schiff base</keyword>
<dbReference type="PROSITE" id="PS00666">
    <property type="entry name" value="DHDPS_2"/>
    <property type="match status" value="1"/>
</dbReference>
<dbReference type="PANTHER" id="PTHR12128">
    <property type="entry name" value="DIHYDRODIPICOLINATE SYNTHASE"/>
    <property type="match status" value="1"/>
</dbReference>
<dbReference type="InterPro" id="IPR013785">
    <property type="entry name" value="Aldolase_TIM"/>
</dbReference>
<dbReference type="PIRSF" id="PIRSF001365">
    <property type="entry name" value="DHDPS"/>
    <property type="match status" value="1"/>
</dbReference>
<dbReference type="GO" id="GO:0005829">
    <property type="term" value="C:cytosol"/>
    <property type="evidence" value="ECO:0007669"/>
    <property type="project" value="TreeGrafter"/>
</dbReference>
<comment type="similarity">
    <text evidence="3">Belongs to the DapA family.</text>
</comment>
<feature type="active site" description="Proton donor/acceptor" evidence="4">
    <location>
        <position position="137"/>
    </location>
</feature>
<dbReference type="EMBL" id="AAKZQX010000057">
    <property type="protein sequence ID" value="ECX6035561.1"/>
    <property type="molecule type" value="Genomic_DNA"/>
</dbReference>
<name>A0A619AGL4_SALET</name>
<dbReference type="Gene3D" id="3.20.20.70">
    <property type="entry name" value="Aldolase class I"/>
    <property type="match status" value="1"/>
</dbReference>
<accession>A0A619AGL4</accession>
<dbReference type="SMART" id="SM01130">
    <property type="entry name" value="DHDPS"/>
    <property type="match status" value="1"/>
</dbReference>
<organism evidence="6">
    <name type="scientific">Salmonella enterica subsp. enterica serovar Panama</name>
    <dbReference type="NCBI Taxonomy" id="29472"/>
    <lineage>
        <taxon>Bacteria</taxon>
        <taxon>Pseudomonadati</taxon>
        <taxon>Pseudomonadota</taxon>
        <taxon>Gammaproteobacteria</taxon>
        <taxon>Enterobacterales</taxon>
        <taxon>Enterobacteriaceae</taxon>
        <taxon>Salmonella</taxon>
    </lineage>
</organism>
<dbReference type="AlphaFoldDB" id="A0A619AGL4"/>
<dbReference type="CDD" id="cd00408">
    <property type="entry name" value="DHDPS-like"/>
    <property type="match status" value="1"/>
</dbReference>
<proteinExistence type="inferred from homology"/>
<gene>
    <name evidence="6" type="ORF">ATT75_23020</name>
</gene>
<dbReference type="InterPro" id="IPR002220">
    <property type="entry name" value="DapA-like"/>
</dbReference>
<dbReference type="SUPFAM" id="SSF51569">
    <property type="entry name" value="Aldolase"/>
    <property type="match status" value="1"/>
</dbReference>
<sequence>MRCMMFKGAATPVMTPLNAQQEIDYNATEKVIEFLIGHKMDALLFLGSCGEFFAFSDEEKRDYIRFVCHRVRGRVPVLIGTGGTDIRQVAALTRYAQECEADAAVIVSPYYFSFDEETVTEFYRNILRNVTLPVIAYNFPERTGYSLTPGQLALLATEFPHFTGVKDTVDNISHTRAIIQTVKPVRPDFRVYSGYDEYFLANLLAGGDGVIGGISNFFPDLFRRLYDGYCTGDFRTVSQNSTLISEAMQVYQLGNPFITAMKAAMQAAGLPVLPVARAPVLPVKAIQLQAVQDLINHLQRKISDEHYQCGQ</sequence>
<dbReference type="PRINTS" id="PR00146">
    <property type="entry name" value="DHPICSNTHASE"/>
</dbReference>
<dbReference type="PANTHER" id="PTHR12128:SF28">
    <property type="entry name" value="2-DEHYDRO-3-DEOXY-D-GLUCONATE ALDOLASE YAGE-RELATED"/>
    <property type="match status" value="1"/>
</dbReference>
<comment type="caution">
    <text evidence="6">The sequence shown here is derived from an EMBL/GenBank/DDBJ whole genome shotgun (WGS) entry which is preliminary data.</text>
</comment>
<feature type="binding site" evidence="5">
    <location>
        <position position="211"/>
    </location>
    <ligand>
        <name>pyruvate</name>
        <dbReference type="ChEBI" id="CHEBI:15361"/>
    </ligand>
</feature>
<protein>
    <submittedName>
        <fullName evidence="6">Dihydrodipicolinate synthase family protein</fullName>
    </submittedName>
</protein>
<feature type="active site" description="Schiff-base intermediate with substrate" evidence="4">
    <location>
        <position position="166"/>
    </location>
</feature>
<evidence type="ECO:0000256" key="3">
    <source>
        <dbReference type="PIRNR" id="PIRNR001365"/>
    </source>
</evidence>
<evidence type="ECO:0000256" key="5">
    <source>
        <dbReference type="PIRSR" id="PIRSR001365-2"/>
    </source>
</evidence>
<evidence type="ECO:0000313" key="6">
    <source>
        <dbReference type="EMBL" id="ECX6035561.1"/>
    </source>
</evidence>
<dbReference type="GO" id="GO:0016829">
    <property type="term" value="F:lyase activity"/>
    <property type="evidence" value="ECO:0007669"/>
    <property type="project" value="UniProtKB-KW"/>
</dbReference>
<keyword evidence="1 3" id="KW-0456">Lyase</keyword>
<evidence type="ECO:0000256" key="2">
    <source>
        <dbReference type="ARBA" id="ARBA00023270"/>
    </source>
</evidence>
<dbReference type="Pfam" id="PF00701">
    <property type="entry name" value="DHDPS"/>
    <property type="match status" value="1"/>
</dbReference>
<dbReference type="InterPro" id="IPR020625">
    <property type="entry name" value="Schiff_base-form_aldolases_AS"/>
</dbReference>
<evidence type="ECO:0000256" key="4">
    <source>
        <dbReference type="PIRSR" id="PIRSR001365-1"/>
    </source>
</evidence>
<reference evidence="6" key="1">
    <citation type="submission" date="2018-07" db="EMBL/GenBank/DDBJ databases">
        <authorList>
            <consortium name="PulseNet: The National Subtyping Network for Foodborne Disease Surveillance"/>
            <person name="Tarr C.L."/>
            <person name="Trees E."/>
            <person name="Katz L.S."/>
            <person name="Carleton-Romer H.A."/>
            <person name="Stroika S."/>
            <person name="Kucerova Z."/>
            <person name="Roache K.F."/>
            <person name="Sabol A.L."/>
            <person name="Besser J."/>
            <person name="Gerner-Smidt P."/>
        </authorList>
    </citation>
    <scope>NUCLEOTIDE SEQUENCE</scope>
    <source>
        <strain evidence="6">PNUSAS001246</strain>
    </source>
</reference>